<reference evidence="4 5" key="1">
    <citation type="submission" date="2016-11" db="EMBL/GenBank/DDBJ databases">
        <authorList>
            <person name="Jaros S."/>
            <person name="Januszkiewicz K."/>
            <person name="Wedrychowicz H."/>
        </authorList>
    </citation>
    <scope>NUCLEOTIDE SEQUENCE [LARGE SCALE GENOMIC DNA]</scope>
    <source>
        <strain evidence="4 5">CGMCC 1.6102</strain>
    </source>
</reference>
<evidence type="ECO:0000256" key="3">
    <source>
        <dbReference type="PIRSR" id="PIRSR607837-1"/>
    </source>
</evidence>
<dbReference type="Pfam" id="PF05163">
    <property type="entry name" value="DinB"/>
    <property type="match status" value="1"/>
</dbReference>
<dbReference type="PANTHER" id="PTHR37302">
    <property type="entry name" value="SLR1116 PROTEIN"/>
    <property type="match status" value="1"/>
</dbReference>
<evidence type="ECO:0000256" key="2">
    <source>
        <dbReference type="ARBA" id="ARBA00022723"/>
    </source>
</evidence>
<keyword evidence="2 3" id="KW-0479">Metal-binding</keyword>
<dbReference type="OrthoDB" id="9811413at2"/>
<dbReference type="STRING" id="388280.SAMN04488057_12212"/>
<dbReference type="PANTHER" id="PTHR37302:SF3">
    <property type="entry name" value="DAMAGE-INDUCIBLE PROTEIN DINB"/>
    <property type="match status" value="1"/>
</dbReference>
<proteinExistence type="inferred from homology"/>
<dbReference type="SUPFAM" id="SSF109854">
    <property type="entry name" value="DinB/YfiT-like putative metalloenzymes"/>
    <property type="match status" value="1"/>
</dbReference>
<evidence type="ECO:0000313" key="4">
    <source>
        <dbReference type="EMBL" id="SHN33887.1"/>
    </source>
</evidence>
<dbReference type="Gene3D" id="1.20.120.450">
    <property type="entry name" value="dinb family like domain"/>
    <property type="match status" value="1"/>
</dbReference>
<sequence>MKDFFEDLLLYGHDCNQRLWTAMMDNRDSIPERSLKLYNHLLNAHQIWNNRIDPREPLPGVWDSRAVEGELEIAQTNHAHSLAILQTYALDKVIHYSNSKGQKFTNQVRDILFHLINHSTYHRGQIAADFRQHGLSPLVTDYIVYKR</sequence>
<dbReference type="InterPro" id="IPR007837">
    <property type="entry name" value="DinB"/>
</dbReference>
<name>A0A1M7QR77_9BACT</name>
<accession>A0A1M7QR77</accession>
<keyword evidence="5" id="KW-1185">Reference proteome</keyword>
<protein>
    <submittedName>
        <fullName evidence="4">Uncharacterized damage-inducible protein DinB (Forms a four-helix bundle)</fullName>
    </submittedName>
</protein>
<feature type="binding site" evidence="3">
    <location>
        <position position="122"/>
    </location>
    <ligand>
        <name>a divalent metal cation</name>
        <dbReference type="ChEBI" id="CHEBI:60240"/>
    </ligand>
</feature>
<evidence type="ECO:0000313" key="5">
    <source>
        <dbReference type="Proteomes" id="UP000184513"/>
    </source>
</evidence>
<dbReference type="InterPro" id="IPR034660">
    <property type="entry name" value="DinB/YfiT-like"/>
</dbReference>
<dbReference type="GO" id="GO:0046872">
    <property type="term" value="F:metal ion binding"/>
    <property type="evidence" value="ECO:0007669"/>
    <property type="project" value="UniProtKB-KW"/>
</dbReference>
<feature type="binding site" evidence="3">
    <location>
        <position position="40"/>
    </location>
    <ligand>
        <name>a divalent metal cation</name>
        <dbReference type="ChEBI" id="CHEBI:60240"/>
    </ligand>
</feature>
<dbReference type="EMBL" id="FRCY01000022">
    <property type="protein sequence ID" value="SHN33887.1"/>
    <property type="molecule type" value="Genomic_DNA"/>
</dbReference>
<evidence type="ECO:0000256" key="1">
    <source>
        <dbReference type="ARBA" id="ARBA00008635"/>
    </source>
</evidence>
<organism evidence="4 5">
    <name type="scientific">Cyclobacterium lianum</name>
    <dbReference type="NCBI Taxonomy" id="388280"/>
    <lineage>
        <taxon>Bacteria</taxon>
        <taxon>Pseudomonadati</taxon>
        <taxon>Bacteroidota</taxon>
        <taxon>Cytophagia</taxon>
        <taxon>Cytophagales</taxon>
        <taxon>Cyclobacteriaceae</taxon>
        <taxon>Cyclobacterium</taxon>
    </lineage>
</organism>
<dbReference type="RefSeq" id="WP_073098077.1">
    <property type="nucleotide sequence ID" value="NZ_FRCY01000022.1"/>
</dbReference>
<comment type="similarity">
    <text evidence="1">Belongs to the DinB family.</text>
</comment>
<gene>
    <name evidence="4" type="ORF">SAMN04488057_12212</name>
</gene>
<feature type="binding site" evidence="3">
    <location>
        <position position="118"/>
    </location>
    <ligand>
        <name>a divalent metal cation</name>
        <dbReference type="ChEBI" id="CHEBI:60240"/>
    </ligand>
</feature>
<dbReference type="Proteomes" id="UP000184513">
    <property type="component" value="Unassembled WGS sequence"/>
</dbReference>
<dbReference type="AlphaFoldDB" id="A0A1M7QR77"/>